<gene>
    <name evidence="3" type="ordered locus">CNC01995</name>
</gene>
<dbReference type="AlphaFoldDB" id="A0A0S2LIA4"/>
<dbReference type="OrthoDB" id="2591812at2759"/>
<dbReference type="InParanoid" id="A0A0S2LIA4"/>
<dbReference type="PaxDb" id="214684-A0A0S2LIA4"/>
<evidence type="ECO:0000256" key="2">
    <source>
        <dbReference type="SAM" id="Phobius"/>
    </source>
</evidence>
<evidence type="ECO:0000313" key="3">
    <source>
        <dbReference type="EMBL" id="ALO60449.1"/>
    </source>
</evidence>
<feature type="compositionally biased region" description="Acidic residues" evidence="1">
    <location>
        <begin position="321"/>
        <end position="331"/>
    </location>
</feature>
<dbReference type="RefSeq" id="XP_024514268.1">
    <property type="nucleotide sequence ID" value="XM_024658929.1"/>
</dbReference>
<protein>
    <submittedName>
        <fullName evidence="3">Uncharacterized protein</fullName>
    </submittedName>
</protein>
<name>A0A0S2LIA4_CRYD1</name>
<keyword evidence="4" id="KW-1185">Reference proteome</keyword>
<accession>A0A0S2LIA4</accession>
<evidence type="ECO:0000313" key="4">
    <source>
        <dbReference type="Proteomes" id="UP000002149"/>
    </source>
</evidence>
<feature type="transmembrane region" description="Helical" evidence="2">
    <location>
        <begin position="52"/>
        <end position="73"/>
    </location>
</feature>
<keyword evidence="2" id="KW-0812">Transmembrane</keyword>
<keyword evidence="2" id="KW-1133">Transmembrane helix</keyword>
<dbReference type="VEuPathDB" id="FungiDB:CNC01995"/>
<keyword evidence="2" id="KW-0472">Membrane</keyword>
<proteinExistence type="predicted"/>
<dbReference type="KEGG" id="cne:CNC01995"/>
<sequence length="331" mass="36955">MSSSTSISSTSSSSQSALFPTSATSSYSALFPTSTASTNSGDGDGDKNSTNVYYLVFLGVLVVLMLIALCLAVRAMRMRRRYRRATRVALARGETVPDTIREDFWGLGGLAGWTSDGWDRFGAVRPGEQAKKEKKWDKMPVLVEAEAMKEAKLGTGDLWDEIRPLTVQSARLLHELPSFTDSLANFQSRHPTQDVPPRLRQPTLFSRNRNTLFSDTTVPSRRARKKPEDLELNRTIEAGEALRIAVVVQMPTFSVDGQRYRQGDNDEEVAWESGMELGLWEGVVEPHCNAGRHSPDPGQSFQNGTEEEEWRGLARRRSEESYEDGDIALYR</sequence>
<organism evidence="3 4">
    <name type="scientific">Cryptococcus deneoformans (strain JEC21 / ATCC MYA-565)</name>
    <name type="common">Cryptococcus neoformans var. neoformans serotype D</name>
    <dbReference type="NCBI Taxonomy" id="214684"/>
    <lineage>
        <taxon>Eukaryota</taxon>
        <taxon>Fungi</taxon>
        <taxon>Dikarya</taxon>
        <taxon>Basidiomycota</taxon>
        <taxon>Agaricomycotina</taxon>
        <taxon>Tremellomycetes</taxon>
        <taxon>Tremellales</taxon>
        <taxon>Cryptococcaceae</taxon>
        <taxon>Cryptococcus</taxon>
        <taxon>Cryptococcus neoformans species complex</taxon>
    </lineage>
</organism>
<feature type="region of interest" description="Disordered" evidence="1">
    <location>
        <begin position="288"/>
        <end position="331"/>
    </location>
</feature>
<evidence type="ECO:0000256" key="1">
    <source>
        <dbReference type="SAM" id="MobiDB-lite"/>
    </source>
</evidence>
<dbReference type="EMBL" id="AE017343">
    <property type="protein sequence ID" value="ALO60449.1"/>
    <property type="molecule type" value="Genomic_DNA"/>
</dbReference>
<dbReference type="GeneID" id="36392778"/>
<reference evidence="3 4" key="1">
    <citation type="journal article" date="2005" name="Science">
        <title>The genome of the basidiomycetous yeast and human pathogen Cryptococcus neoformans.</title>
        <authorList>
            <person name="Loftus B.J."/>
            <person name="Fung E."/>
            <person name="Roncaglia P."/>
            <person name="Rowley D."/>
            <person name="Amedeo P."/>
            <person name="Bruno D."/>
            <person name="Vamathevan J."/>
            <person name="Miranda M."/>
            <person name="Anderson I.J."/>
            <person name="Fraser J.A."/>
            <person name="Allen J.E."/>
            <person name="Bosdet I.E."/>
            <person name="Brent M.R."/>
            <person name="Chiu R."/>
            <person name="Doering T.L."/>
            <person name="Donlin M.J."/>
            <person name="D'Souza C.A."/>
            <person name="Fox D.S."/>
            <person name="Grinberg V."/>
            <person name="Fu J."/>
            <person name="Fukushima M."/>
            <person name="Haas B.J."/>
            <person name="Huang J.C."/>
            <person name="Janbon G."/>
            <person name="Jones S.J."/>
            <person name="Koo H.L."/>
            <person name="Krzywinski M.I."/>
            <person name="Kwon-Chung J.K."/>
            <person name="Lengeler K.B."/>
            <person name="Maiti R."/>
            <person name="Marra M.A."/>
            <person name="Marra R.E."/>
            <person name="Mathewson C.A."/>
            <person name="Mitchell T.G."/>
            <person name="Pertea M."/>
            <person name="Riggs F.R."/>
            <person name="Salzberg S.L."/>
            <person name="Schein J.E."/>
            <person name="Shvartsbeyn A."/>
            <person name="Shin H."/>
            <person name="Shumway M."/>
            <person name="Specht C.A."/>
            <person name="Suh B.B."/>
            <person name="Tenney A."/>
            <person name="Utterback T.R."/>
            <person name="Wickes B.L."/>
            <person name="Wortman J.R."/>
            <person name="Wye N.H."/>
            <person name="Kronstad J.W."/>
            <person name="Lodge J.K."/>
            <person name="Heitman J."/>
            <person name="Davis R.W."/>
            <person name="Fraser C.M."/>
            <person name="Hyman R.W."/>
        </authorList>
    </citation>
    <scope>NUCLEOTIDE SEQUENCE [LARGE SCALE GENOMIC DNA]</scope>
    <source>
        <strain evidence="4">JEC21 / ATCC MYA-565</strain>
    </source>
</reference>
<dbReference type="Proteomes" id="UP000002149">
    <property type="component" value="Chromosome 3"/>
</dbReference>
<feature type="compositionally biased region" description="Basic and acidic residues" evidence="1">
    <location>
        <begin position="310"/>
        <end position="320"/>
    </location>
</feature>